<protein>
    <submittedName>
        <fullName evidence="3">Single-stranded DNA-binding protein</fullName>
    </submittedName>
</protein>
<dbReference type="InterPro" id="IPR012340">
    <property type="entry name" value="NA-bd_OB-fold"/>
</dbReference>
<comment type="caution">
    <text evidence="3">The sequence shown here is derived from an EMBL/GenBank/DDBJ whole genome shotgun (WGS) entry which is preliminary data.</text>
</comment>
<evidence type="ECO:0000256" key="2">
    <source>
        <dbReference type="PROSITE-ProRule" id="PRU00252"/>
    </source>
</evidence>
<dbReference type="Gene3D" id="2.40.50.140">
    <property type="entry name" value="Nucleic acid-binding proteins"/>
    <property type="match status" value="1"/>
</dbReference>
<dbReference type="SUPFAM" id="SSF50249">
    <property type="entry name" value="Nucleic acid-binding proteins"/>
    <property type="match status" value="1"/>
</dbReference>
<reference evidence="3" key="1">
    <citation type="submission" date="2020-12" db="EMBL/GenBank/DDBJ databases">
        <title>Enhanced detection system for hospital associated transmission using whole genome sequencing surveillance.</title>
        <authorList>
            <person name="Harrison L.H."/>
            <person name="Van Tyne D."/>
            <person name="Marsh J.W."/>
            <person name="Griffith M.P."/>
            <person name="Snyder D.J."/>
            <person name="Cooper V.S."/>
            <person name="Mustapha M."/>
        </authorList>
    </citation>
    <scope>NUCLEOTIDE SEQUENCE</scope>
    <source>
        <strain evidence="3">PSB00042</strain>
    </source>
</reference>
<dbReference type="GO" id="GO:0003697">
    <property type="term" value="F:single-stranded DNA binding"/>
    <property type="evidence" value="ECO:0007669"/>
    <property type="project" value="InterPro"/>
</dbReference>
<name>A0A8I1ECW2_PSEPU</name>
<evidence type="ECO:0000313" key="3">
    <source>
        <dbReference type="EMBL" id="MBI6883037.1"/>
    </source>
</evidence>
<accession>A0A8I1ECW2</accession>
<dbReference type="InterPro" id="IPR000424">
    <property type="entry name" value="Primosome_PriB/ssb"/>
</dbReference>
<dbReference type="PROSITE" id="PS50935">
    <property type="entry name" value="SSB"/>
    <property type="match status" value="1"/>
</dbReference>
<evidence type="ECO:0000256" key="1">
    <source>
        <dbReference type="ARBA" id="ARBA00023125"/>
    </source>
</evidence>
<dbReference type="Proteomes" id="UP000637061">
    <property type="component" value="Unassembled WGS sequence"/>
</dbReference>
<dbReference type="AlphaFoldDB" id="A0A8I1ECW2"/>
<dbReference type="Pfam" id="PF00436">
    <property type="entry name" value="SSB"/>
    <property type="match status" value="1"/>
</dbReference>
<proteinExistence type="predicted"/>
<gene>
    <name evidence="3" type="ORF">JEU22_03845</name>
</gene>
<dbReference type="EMBL" id="JAEHTE010000002">
    <property type="protein sequence ID" value="MBI6883037.1"/>
    <property type="molecule type" value="Genomic_DNA"/>
</dbReference>
<organism evidence="3 4">
    <name type="scientific">Pseudomonas putida</name>
    <name type="common">Arthrobacter siderocapsulatus</name>
    <dbReference type="NCBI Taxonomy" id="303"/>
    <lineage>
        <taxon>Bacteria</taxon>
        <taxon>Pseudomonadati</taxon>
        <taxon>Pseudomonadota</taxon>
        <taxon>Gammaproteobacteria</taxon>
        <taxon>Pseudomonadales</taxon>
        <taxon>Pseudomonadaceae</taxon>
        <taxon>Pseudomonas</taxon>
    </lineage>
</organism>
<dbReference type="RefSeq" id="WP_198746652.1">
    <property type="nucleotide sequence ID" value="NZ_JAEHTE010000002.1"/>
</dbReference>
<keyword evidence="1 2" id="KW-0238">DNA-binding</keyword>
<evidence type="ECO:0000313" key="4">
    <source>
        <dbReference type="Proteomes" id="UP000637061"/>
    </source>
</evidence>
<sequence length="126" mass="13841">MNKTFLGGMVVKPGQINKVSDTQDVVNFTLLTSQSYTDKDGKQQEQTQFHECSYFFASGKAENIVKLLTKGRVLELEGKLKTSKPRPGKNQAGEEKTYVNKGVIVQRILKFGVKDASKGGAQQDAA</sequence>
<dbReference type="CDD" id="cd04496">
    <property type="entry name" value="SSB_OBF"/>
    <property type="match status" value="1"/>
</dbReference>